<sequence>MPNTLNVTTLATIAGKSVFQCWALASGFTKSSQQGTVGAEILQLGNLSNASYSILPARFDAGQHTAPNVQWVVFLSGLAHITLPNTTLPISNKTAYATEAWVAGGAYGTILATDVAEFSKAGHLTSYPSGEETRVLQIPIEGGEIPAHTVVDATGPCLHAELVGRKRALAAGLDELD</sequence>
<comment type="caution">
    <text evidence="1">The sequence shown here is derived from an EMBL/GenBank/DDBJ whole genome shotgun (WGS) entry which is preliminary data.</text>
</comment>
<evidence type="ECO:0000313" key="2">
    <source>
        <dbReference type="Proteomes" id="UP000814128"/>
    </source>
</evidence>
<evidence type="ECO:0000313" key="1">
    <source>
        <dbReference type="EMBL" id="KAI0031127.1"/>
    </source>
</evidence>
<dbReference type="EMBL" id="MU273592">
    <property type="protein sequence ID" value="KAI0031127.1"/>
    <property type="molecule type" value="Genomic_DNA"/>
</dbReference>
<dbReference type="Proteomes" id="UP000814128">
    <property type="component" value="Unassembled WGS sequence"/>
</dbReference>
<gene>
    <name evidence="1" type="ORF">K488DRAFT_87129</name>
</gene>
<reference evidence="1" key="2">
    <citation type="journal article" date="2022" name="New Phytol.">
        <title>Evolutionary transition to the ectomycorrhizal habit in the genomes of a hyperdiverse lineage of mushroom-forming fungi.</title>
        <authorList>
            <person name="Looney B."/>
            <person name="Miyauchi S."/>
            <person name="Morin E."/>
            <person name="Drula E."/>
            <person name="Courty P.E."/>
            <person name="Kohler A."/>
            <person name="Kuo A."/>
            <person name="LaButti K."/>
            <person name="Pangilinan J."/>
            <person name="Lipzen A."/>
            <person name="Riley R."/>
            <person name="Andreopoulos W."/>
            <person name="He G."/>
            <person name="Johnson J."/>
            <person name="Nolan M."/>
            <person name="Tritt A."/>
            <person name="Barry K.W."/>
            <person name="Grigoriev I.V."/>
            <person name="Nagy L.G."/>
            <person name="Hibbett D."/>
            <person name="Henrissat B."/>
            <person name="Matheny P.B."/>
            <person name="Labbe J."/>
            <person name="Martin F.M."/>
        </authorList>
    </citation>
    <scope>NUCLEOTIDE SEQUENCE</scope>
    <source>
        <strain evidence="1">EC-137</strain>
    </source>
</reference>
<protein>
    <submittedName>
        <fullName evidence="1">Uncharacterized protein</fullName>
    </submittedName>
</protein>
<proteinExistence type="predicted"/>
<reference evidence="1" key="1">
    <citation type="submission" date="2021-02" db="EMBL/GenBank/DDBJ databases">
        <authorList>
            <consortium name="DOE Joint Genome Institute"/>
            <person name="Ahrendt S."/>
            <person name="Looney B.P."/>
            <person name="Miyauchi S."/>
            <person name="Morin E."/>
            <person name="Drula E."/>
            <person name="Courty P.E."/>
            <person name="Chicoki N."/>
            <person name="Fauchery L."/>
            <person name="Kohler A."/>
            <person name="Kuo A."/>
            <person name="Labutti K."/>
            <person name="Pangilinan J."/>
            <person name="Lipzen A."/>
            <person name="Riley R."/>
            <person name="Andreopoulos W."/>
            <person name="He G."/>
            <person name="Johnson J."/>
            <person name="Barry K.W."/>
            <person name="Grigoriev I.V."/>
            <person name="Nagy L."/>
            <person name="Hibbett D."/>
            <person name="Henrissat B."/>
            <person name="Matheny P.B."/>
            <person name="Labbe J."/>
            <person name="Martin F."/>
        </authorList>
    </citation>
    <scope>NUCLEOTIDE SEQUENCE</scope>
    <source>
        <strain evidence="1">EC-137</strain>
    </source>
</reference>
<organism evidence="1 2">
    <name type="scientific">Vararia minispora EC-137</name>
    <dbReference type="NCBI Taxonomy" id="1314806"/>
    <lineage>
        <taxon>Eukaryota</taxon>
        <taxon>Fungi</taxon>
        <taxon>Dikarya</taxon>
        <taxon>Basidiomycota</taxon>
        <taxon>Agaricomycotina</taxon>
        <taxon>Agaricomycetes</taxon>
        <taxon>Russulales</taxon>
        <taxon>Lachnocladiaceae</taxon>
        <taxon>Vararia</taxon>
    </lineage>
</organism>
<name>A0ACB8QHL6_9AGAM</name>
<keyword evidence="2" id="KW-1185">Reference proteome</keyword>
<accession>A0ACB8QHL6</accession>